<evidence type="ECO:0000256" key="4">
    <source>
        <dbReference type="ARBA" id="ARBA00022490"/>
    </source>
</evidence>
<evidence type="ECO:0000256" key="6">
    <source>
        <dbReference type="ARBA" id="ARBA00023002"/>
    </source>
</evidence>
<evidence type="ECO:0000313" key="15">
    <source>
        <dbReference type="Ensembl" id="ENSTNIP00000021689.1"/>
    </source>
</evidence>
<evidence type="ECO:0000313" key="16">
    <source>
        <dbReference type="Proteomes" id="UP000007303"/>
    </source>
</evidence>
<dbReference type="PROSITE" id="PS00798">
    <property type="entry name" value="ALDOKETO_REDUCTASE_1"/>
    <property type="match status" value="1"/>
</dbReference>
<dbReference type="OMA" id="WGYDIFE"/>
<evidence type="ECO:0000256" key="10">
    <source>
        <dbReference type="ARBA" id="ARBA00051000"/>
    </source>
</evidence>
<accession>H3DME1</accession>
<organism evidence="15 16">
    <name type="scientific">Tetraodon nigroviridis</name>
    <name type="common">Spotted green pufferfish</name>
    <name type="synonym">Chelonodon nigroviridis</name>
    <dbReference type="NCBI Taxonomy" id="99883"/>
    <lineage>
        <taxon>Eukaryota</taxon>
        <taxon>Metazoa</taxon>
        <taxon>Chordata</taxon>
        <taxon>Craniata</taxon>
        <taxon>Vertebrata</taxon>
        <taxon>Euteleostomi</taxon>
        <taxon>Actinopterygii</taxon>
        <taxon>Neopterygii</taxon>
        <taxon>Teleostei</taxon>
        <taxon>Neoteleostei</taxon>
        <taxon>Acanthomorphata</taxon>
        <taxon>Eupercaria</taxon>
        <taxon>Tetraodontiformes</taxon>
        <taxon>Tetradontoidea</taxon>
        <taxon>Tetraodontidae</taxon>
        <taxon>Tetraodon</taxon>
    </lineage>
</organism>
<proteinExistence type="inferred from homology"/>
<dbReference type="PROSITE" id="PS00062">
    <property type="entry name" value="ALDOKETO_REDUCTASE_2"/>
    <property type="match status" value="1"/>
</dbReference>
<dbReference type="InterPro" id="IPR018170">
    <property type="entry name" value="Aldo/ket_reductase_CS"/>
</dbReference>
<evidence type="ECO:0000256" key="12">
    <source>
        <dbReference type="PIRSR" id="PIRSR000097-2"/>
    </source>
</evidence>
<evidence type="ECO:0000256" key="2">
    <source>
        <dbReference type="ARBA" id="ARBA00007905"/>
    </source>
</evidence>
<comment type="similarity">
    <text evidence="2">Belongs to the aldo/keto reductase family.</text>
</comment>
<sequence>SVIDRRGANMIPTIALNNGAQIPVLGLGTWKAKEGVTAEAVKAAISAGYRHIDTAYVYENETEVGAGVQAMIDQGVVKREELFIVSKLWCTFHTPSLVQGACEKTLSDLNLDYVDLYLMHFPMGAKPGDDLFPLDEHHQVICDGTSFLDTWEAMEKLVDDGLVKAIGISNFNKDQIEAILNKPGLKHKPTTNQIECHPYLNQEKLINFCHSKDIVVMAYACLGSPHRSWASADEPSLLENPHVNAIAQKYKMTPAQVLIKFQVQRNIIAVVKSVSPRRIKENIKALDYELSTDDMKVLMSFNNNWRGYPMTWASKHKDFPLNTEY</sequence>
<dbReference type="InParanoid" id="H3DME1"/>
<dbReference type="Ensembl" id="ENSTNIT00000021924.1">
    <property type="protein sequence ID" value="ENSTNIP00000021689.1"/>
    <property type="gene ID" value="ENSTNIG00000018515.1"/>
</dbReference>
<evidence type="ECO:0000256" key="3">
    <source>
        <dbReference type="ARBA" id="ARBA00011245"/>
    </source>
</evidence>
<keyword evidence="16" id="KW-1185">Reference proteome</keyword>
<dbReference type="PROSITE" id="PS00063">
    <property type="entry name" value="ALDOKETO_REDUCTASE_3"/>
    <property type="match status" value="1"/>
</dbReference>
<dbReference type="PANTHER" id="PTHR11732">
    <property type="entry name" value="ALDO/KETO REDUCTASE"/>
    <property type="match status" value="1"/>
</dbReference>
<evidence type="ECO:0000256" key="11">
    <source>
        <dbReference type="PIRSR" id="PIRSR000097-1"/>
    </source>
</evidence>
<keyword evidence="5" id="KW-0521">NADP</keyword>
<reference evidence="15" key="2">
    <citation type="submission" date="2025-08" db="UniProtKB">
        <authorList>
            <consortium name="Ensembl"/>
        </authorList>
    </citation>
    <scope>IDENTIFICATION</scope>
</reference>
<dbReference type="GO" id="GO:0016491">
    <property type="term" value="F:oxidoreductase activity"/>
    <property type="evidence" value="ECO:0007669"/>
    <property type="project" value="UniProtKB-KW"/>
</dbReference>
<comment type="catalytic activity">
    <reaction evidence="9">
        <text>prostaglandin F2alpha + NADP(+) = prostaglandin H2 + NADPH + H(+)</text>
        <dbReference type="Rhea" id="RHEA:45312"/>
        <dbReference type="ChEBI" id="CHEBI:15378"/>
        <dbReference type="ChEBI" id="CHEBI:57404"/>
        <dbReference type="ChEBI" id="CHEBI:57405"/>
        <dbReference type="ChEBI" id="CHEBI:57783"/>
        <dbReference type="ChEBI" id="CHEBI:58349"/>
    </reaction>
</comment>
<name>H3DME1_TETNG</name>
<feature type="active site" description="Proton donor" evidence="11">
    <location>
        <position position="58"/>
    </location>
</feature>
<feature type="binding site" evidence="12">
    <location>
        <position position="120"/>
    </location>
    <ligand>
        <name>substrate</name>
    </ligand>
</feature>
<keyword evidence="6" id="KW-0560">Oxidoreductase</keyword>
<feature type="site" description="Lowers pKa of active site Tyr" evidence="13">
    <location>
        <position position="87"/>
    </location>
</feature>
<keyword evidence="4" id="KW-0963">Cytoplasm</keyword>
<dbReference type="InterPro" id="IPR023210">
    <property type="entry name" value="NADP_OxRdtase_dom"/>
</dbReference>
<evidence type="ECO:0000256" key="5">
    <source>
        <dbReference type="ARBA" id="ARBA00022857"/>
    </source>
</evidence>
<evidence type="ECO:0000259" key="14">
    <source>
        <dbReference type="Pfam" id="PF00248"/>
    </source>
</evidence>
<dbReference type="HOGENOM" id="CLU_023205_0_0_1"/>
<dbReference type="Gene3D" id="3.20.20.100">
    <property type="entry name" value="NADP-dependent oxidoreductase domain"/>
    <property type="match status" value="1"/>
</dbReference>
<comment type="subcellular location">
    <subcellularLocation>
        <location evidence="1">Cytoplasm</location>
    </subcellularLocation>
</comment>
<dbReference type="AlphaFoldDB" id="H3DME1"/>
<dbReference type="FunFam" id="3.20.20.100:FF:000009">
    <property type="entry name" value="Aldo-keto reductase family 1 member B1"/>
    <property type="match status" value="1"/>
</dbReference>
<protein>
    <recommendedName>
        <fullName evidence="8">aldose reductase</fullName>
        <ecNumber evidence="8">1.1.1.21</ecNumber>
    </recommendedName>
    <alternativeName>
        <fullName evidence="7">Aldehyde reductase</fullName>
    </alternativeName>
</protein>
<dbReference type="PIRSF" id="PIRSF000097">
    <property type="entry name" value="AKR"/>
    <property type="match status" value="1"/>
</dbReference>
<reference evidence="16" key="1">
    <citation type="journal article" date="2004" name="Nature">
        <title>Genome duplication in the teleost fish Tetraodon nigroviridis reveals the early vertebrate proto-karyotype.</title>
        <authorList>
            <person name="Jaillon O."/>
            <person name="Aury J.-M."/>
            <person name="Brunet F."/>
            <person name="Petit J.-L."/>
            <person name="Stange-Thomann N."/>
            <person name="Mauceli E."/>
            <person name="Bouneau L."/>
            <person name="Fischer C."/>
            <person name="Ozouf-Costaz C."/>
            <person name="Bernot A."/>
            <person name="Nicaud S."/>
            <person name="Jaffe D."/>
            <person name="Fisher S."/>
            <person name="Lutfalla G."/>
            <person name="Dossat C."/>
            <person name="Segurens B."/>
            <person name="Dasilva C."/>
            <person name="Salanoubat M."/>
            <person name="Levy M."/>
            <person name="Boudet N."/>
            <person name="Castellano S."/>
            <person name="Anthouard V."/>
            <person name="Jubin C."/>
            <person name="Castelli V."/>
            <person name="Katinka M."/>
            <person name="Vacherie B."/>
            <person name="Biemont C."/>
            <person name="Skalli Z."/>
            <person name="Cattolico L."/>
            <person name="Poulain J."/>
            <person name="De Berardinis V."/>
            <person name="Cruaud C."/>
            <person name="Duprat S."/>
            <person name="Brottier P."/>
            <person name="Coutanceau J.-P."/>
            <person name="Gouzy J."/>
            <person name="Parra G."/>
            <person name="Lardier G."/>
            <person name="Chapple C."/>
            <person name="McKernan K.J."/>
            <person name="McEwan P."/>
            <person name="Bosak S."/>
            <person name="Kellis M."/>
            <person name="Volff J.-N."/>
            <person name="Guigo R."/>
            <person name="Zody M.C."/>
            <person name="Mesirov J."/>
            <person name="Lindblad-Toh K."/>
            <person name="Birren B."/>
            <person name="Nusbaum C."/>
            <person name="Kahn D."/>
            <person name="Robinson-Rechavi M."/>
            <person name="Laudet V."/>
            <person name="Schachter V."/>
            <person name="Quetier F."/>
            <person name="Saurin W."/>
            <person name="Scarpelli C."/>
            <person name="Wincker P."/>
            <person name="Lander E.S."/>
            <person name="Weissenbach J."/>
            <person name="Roest Crollius H."/>
        </authorList>
    </citation>
    <scope>NUCLEOTIDE SEQUENCE [LARGE SCALE GENOMIC DNA]</scope>
</reference>
<dbReference type="SUPFAM" id="SSF51430">
    <property type="entry name" value="NAD(P)-linked oxidoreductase"/>
    <property type="match status" value="1"/>
</dbReference>
<evidence type="ECO:0000256" key="9">
    <source>
        <dbReference type="ARBA" id="ARBA00050342"/>
    </source>
</evidence>
<dbReference type="Pfam" id="PF00248">
    <property type="entry name" value="Aldo_ket_red"/>
    <property type="match status" value="1"/>
</dbReference>
<dbReference type="PRINTS" id="PR00069">
    <property type="entry name" value="ALDKETRDTASE"/>
</dbReference>
<dbReference type="InterPro" id="IPR036812">
    <property type="entry name" value="NAD(P)_OxRdtase_dom_sf"/>
</dbReference>
<dbReference type="GeneTree" id="ENSGT00940000153272"/>
<evidence type="ECO:0000256" key="1">
    <source>
        <dbReference type="ARBA" id="ARBA00004496"/>
    </source>
</evidence>
<dbReference type="EC" id="1.1.1.21" evidence="8"/>
<comment type="subunit">
    <text evidence="3">Monomer.</text>
</comment>
<evidence type="ECO:0000256" key="8">
    <source>
        <dbReference type="ARBA" id="ARBA00038955"/>
    </source>
</evidence>
<dbReference type="InterPro" id="IPR020471">
    <property type="entry name" value="AKR"/>
</dbReference>
<dbReference type="Proteomes" id="UP000007303">
    <property type="component" value="Unassembled WGS sequence"/>
</dbReference>
<dbReference type="GO" id="GO:0005737">
    <property type="term" value="C:cytoplasm"/>
    <property type="evidence" value="ECO:0007669"/>
    <property type="project" value="UniProtKB-SubCell"/>
</dbReference>
<evidence type="ECO:0000256" key="7">
    <source>
        <dbReference type="ARBA" id="ARBA00029846"/>
    </source>
</evidence>
<evidence type="ECO:0000256" key="13">
    <source>
        <dbReference type="PIRSR" id="PIRSR000097-3"/>
    </source>
</evidence>
<comment type="catalytic activity">
    <reaction evidence="10">
        <text>an alditol + NADP(+) = an aldose + NADPH + H(+)</text>
        <dbReference type="Rhea" id="RHEA:12789"/>
        <dbReference type="Rhea" id="RHEA-COMP:9554"/>
        <dbReference type="Rhea" id="RHEA-COMP:9555"/>
        <dbReference type="ChEBI" id="CHEBI:15378"/>
        <dbReference type="ChEBI" id="CHEBI:15693"/>
        <dbReference type="ChEBI" id="CHEBI:17522"/>
        <dbReference type="ChEBI" id="CHEBI:57783"/>
        <dbReference type="ChEBI" id="CHEBI:58349"/>
        <dbReference type="EC" id="1.1.1.21"/>
    </reaction>
</comment>
<dbReference type="STRING" id="99883.ENSTNIP00000021689"/>
<reference evidence="15" key="3">
    <citation type="submission" date="2025-09" db="UniProtKB">
        <authorList>
            <consortium name="Ensembl"/>
        </authorList>
    </citation>
    <scope>IDENTIFICATION</scope>
</reference>
<feature type="domain" description="NADP-dependent oxidoreductase" evidence="14">
    <location>
        <begin position="25"/>
        <end position="300"/>
    </location>
</feature>